<dbReference type="Pfam" id="PF16061">
    <property type="entry name" value="DUF4803"/>
    <property type="match status" value="2"/>
</dbReference>
<name>A0A834XMT0_APHGI</name>
<dbReference type="EMBL" id="JACMRX010000005">
    <property type="protein sequence ID" value="KAF7988402.1"/>
    <property type="molecule type" value="Genomic_DNA"/>
</dbReference>
<keyword evidence="1" id="KW-0732">Signal</keyword>
<proteinExistence type="predicted"/>
<sequence length="1431" mass="163915">MSSQLFFFLLKLILITQLIYHSNCDEKITNYQAAINYYPVELFNTTINNNYTDHEVKSKIYKIFNHTKACRNFSWIDGNILSAVLGNNDTDDIVNLNHTMTVVNDMFISVFEQKLSNKSNVENNHGDIETIIEAVSEINYFIHDKDNNTNFNLTGLLTMINSFGEQLKKKSLSSCSRQIPMDYQIFNIYNCLSLTILNGYALQINFLKDNSSSDDLKKIRGEMKRKLIIIAKKSRVFMKNTTQIIRQCDPKIYKEGINYIQLKNFLNTYIIGKQLLFNGHSCGFEKCENILRIAQPIDGGNRHQCQGNIHDCWTTSVQKICYPIDKNSSRTYQAFKSDKQQTLGPWKYFCEDDNNVIDYSKYSKDQQTIYGSHGLDFSVTLKNNCDICACTCDDYKNTNSIRKFSLQQVRSSHQQGVVTGVEIKIEHKVVVFKIQVGILIDGVIQPESESWNSSNILTLNPDGSELNQIDLPTEHNYPTVALHYDYKNIFLGNFYGPKGSFIQGIRFINCNDGISLSILATEYDANSSKLLPETAQWYGNCHIPLLKKNKINVPEKPDIPTNDNSQNIIMSKSNSYVTFQTTDWMDDGGQTTVPFFDTQRVMTNPPKALSGVGLYYKSHNKSGGFIGVQLIPSEYSYLLLPKIVNKNIDNFPPVINYYTNVLTTLFNGTNHSIEFMENEVDQIDRHSVACDNLFNMFLSEQHSNTWANYDGEFLSNFLQSMIQINNYFDDDLNNITNLLNKKDKSSDFLNVTAEYFAVDKLCGQLFDNWLNKLQIDTRKSDLYDKFFVSMLVFNKHTVNKNIERILISRLNESTESINNKIQKVFNSCVKCGKLYDILLDNKNSTTRNDYHDKLSLSKFLISMIILNKNMRHVGEKKIEGTYSVDNVDMEKDMIQPIIFLDELQKNEYQKDQDLIFDLKKSIKFMSMIHQKLKIRKNMECNNGLSIQQLLYSAYNCISLTAFNSYSMILSAYQAYSPIIRDNFSTFMTEQKRTELLNTLIIIANQSADVMANEKKFIRRCDPDNYQEGVNYERLKYFMHTNVIGLDYISRIFALQKYESCSSVPSFISPRVYYERFKCSGIIRDCKFFDLDKICFSNNTDDSRHYQSFKAKNGEVFGQWTPNCTGDNLVDYQYVSQVTTHNFGTTGILTGGPKSTRSWDICACTCDDIWNSKTTRYISLQEVRAKNHQGVVTGIKFGIDNGVIVLNIRVGIIDNYVVNSKMEGWNSTFVLRTNSNGSQPNVTQFINKNETHLFKSIGLDYNYRNFLLNTVVGPPGTVVQGVRFKACQDGISIDVLATKINNEGQVLSSTSRWYSACDNQLKREEVKIPANADVPTKSNLPNTLFTSNKENTFIKFQTTDWTADASQTIVPFFDTQEIITSPSAPLSGIGTFYKSHNKSGGFIALQLLTFDYNELMTSHYIKYNLEKLSTIT</sequence>
<protein>
    <recommendedName>
        <fullName evidence="4">Venom protein</fullName>
    </recommendedName>
</protein>
<dbReference type="Proteomes" id="UP000639338">
    <property type="component" value="Unassembled WGS sequence"/>
</dbReference>
<organism evidence="2 3">
    <name type="scientific">Aphidius gifuensis</name>
    <name type="common">Parasitoid wasp</name>
    <dbReference type="NCBI Taxonomy" id="684658"/>
    <lineage>
        <taxon>Eukaryota</taxon>
        <taxon>Metazoa</taxon>
        <taxon>Ecdysozoa</taxon>
        <taxon>Arthropoda</taxon>
        <taxon>Hexapoda</taxon>
        <taxon>Insecta</taxon>
        <taxon>Pterygota</taxon>
        <taxon>Neoptera</taxon>
        <taxon>Endopterygota</taxon>
        <taxon>Hymenoptera</taxon>
        <taxon>Apocrita</taxon>
        <taxon>Ichneumonoidea</taxon>
        <taxon>Braconidae</taxon>
        <taxon>Aphidiinae</taxon>
        <taxon>Aphidius</taxon>
    </lineage>
</organism>
<dbReference type="InterPro" id="IPR032062">
    <property type="entry name" value="DUF4803"/>
</dbReference>
<dbReference type="OrthoDB" id="7695312at2759"/>
<keyword evidence="3" id="KW-1185">Reference proteome</keyword>
<gene>
    <name evidence="2" type="ORF">HCN44_000975</name>
</gene>
<feature type="chain" id="PRO_5032673075" description="Venom protein" evidence="1">
    <location>
        <begin position="25"/>
        <end position="1431"/>
    </location>
</feature>
<dbReference type="PANTHER" id="PTHR47890:SF1">
    <property type="entry name" value="LD24308P"/>
    <property type="match status" value="1"/>
</dbReference>
<evidence type="ECO:0000313" key="2">
    <source>
        <dbReference type="EMBL" id="KAF7988402.1"/>
    </source>
</evidence>
<accession>A0A834XMT0</accession>
<evidence type="ECO:0000313" key="3">
    <source>
        <dbReference type="Proteomes" id="UP000639338"/>
    </source>
</evidence>
<evidence type="ECO:0008006" key="4">
    <source>
        <dbReference type="Google" id="ProtNLM"/>
    </source>
</evidence>
<dbReference type="PANTHER" id="PTHR47890">
    <property type="entry name" value="LD24308P"/>
    <property type="match status" value="1"/>
</dbReference>
<comment type="caution">
    <text evidence="2">The sequence shown here is derived from an EMBL/GenBank/DDBJ whole genome shotgun (WGS) entry which is preliminary data.</text>
</comment>
<evidence type="ECO:0000256" key="1">
    <source>
        <dbReference type="SAM" id="SignalP"/>
    </source>
</evidence>
<reference evidence="2 3" key="1">
    <citation type="submission" date="2020-08" db="EMBL/GenBank/DDBJ databases">
        <title>Aphidius gifuensis genome sequencing and assembly.</title>
        <authorList>
            <person name="Du Z."/>
        </authorList>
    </citation>
    <scope>NUCLEOTIDE SEQUENCE [LARGE SCALE GENOMIC DNA]</scope>
    <source>
        <strain evidence="2">YNYX2018</strain>
        <tissue evidence="2">Adults</tissue>
    </source>
</reference>
<feature type="signal peptide" evidence="1">
    <location>
        <begin position="1"/>
        <end position="24"/>
    </location>
</feature>